<dbReference type="Proteomes" id="UP001151532">
    <property type="component" value="Chromosome 16"/>
</dbReference>
<evidence type="ECO:0000313" key="3">
    <source>
        <dbReference type="Proteomes" id="UP001151532"/>
    </source>
</evidence>
<feature type="compositionally biased region" description="Polar residues" evidence="1">
    <location>
        <begin position="69"/>
        <end position="79"/>
    </location>
</feature>
<reference evidence="2" key="1">
    <citation type="submission" date="2022-11" db="EMBL/GenBank/DDBJ databases">
        <authorList>
            <person name="Hyden B.L."/>
            <person name="Feng K."/>
            <person name="Yates T."/>
            <person name="Jawdy S."/>
            <person name="Smart L.B."/>
            <person name="Muchero W."/>
        </authorList>
    </citation>
    <scope>NUCLEOTIDE SEQUENCE</scope>
    <source>
        <tissue evidence="2">Shoot tip</tissue>
    </source>
</reference>
<reference evidence="2" key="2">
    <citation type="journal article" date="2023" name="Int. J. Mol. Sci.">
        <title>De Novo Assembly and Annotation of 11 Diverse Shrub Willow (Salix) Genomes Reveals Novel Gene Organization in Sex-Linked Regions.</title>
        <authorList>
            <person name="Hyden B."/>
            <person name="Feng K."/>
            <person name="Yates T.B."/>
            <person name="Jawdy S."/>
            <person name="Cereghino C."/>
            <person name="Smart L.B."/>
            <person name="Muchero W."/>
        </authorList>
    </citation>
    <scope>NUCLEOTIDE SEQUENCE</scope>
    <source>
        <tissue evidence="2">Shoot tip</tissue>
    </source>
</reference>
<protein>
    <submittedName>
        <fullName evidence="2">Uncharacterized protein</fullName>
    </submittedName>
</protein>
<dbReference type="AlphaFoldDB" id="A0A9Q1A085"/>
<evidence type="ECO:0000313" key="2">
    <source>
        <dbReference type="EMBL" id="KAJ6753418.1"/>
    </source>
</evidence>
<accession>A0A9Q1A085</accession>
<dbReference type="EMBL" id="JAPFFK010000007">
    <property type="protein sequence ID" value="KAJ6753418.1"/>
    <property type="molecule type" value="Genomic_DNA"/>
</dbReference>
<feature type="region of interest" description="Disordered" evidence="1">
    <location>
        <begin position="42"/>
        <end position="79"/>
    </location>
</feature>
<evidence type="ECO:0000256" key="1">
    <source>
        <dbReference type="SAM" id="MobiDB-lite"/>
    </source>
</evidence>
<gene>
    <name evidence="2" type="ORF">OIU79_026284</name>
</gene>
<keyword evidence="3" id="KW-1185">Reference proteome</keyword>
<name>A0A9Q1A085_SALPP</name>
<proteinExistence type="predicted"/>
<sequence>MACVLGLSFAIGWEQASPSSSSLCASSAAYSWSSLWSTASSKRPSRWRDQTQSTRNWNPPILVHGRWPHTTSRTTAPKP</sequence>
<organism evidence="2 3">
    <name type="scientific">Salix purpurea</name>
    <name type="common">Purple osier willow</name>
    <dbReference type="NCBI Taxonomy" id="77065"/>
    <lineage>
        <taxon>Eukaryota</taxon>
        <taxon>Viridiplantae</taxon>
        <taxon>Streptophyta</taxon>
        <taxon>Embryophyta</taxon>
        <taxon>Tracheophyta</taxon>
        <taxon>Spermatophyta</taxon>
        <taxon>Magnoliopsida</taxon>
        <taxon>eudicotyledons</taxon>
        <taxon>Gunneridae</taxon>
        <taxon>Pentapetalae</taxon>
        <taxon>rosids</taxon>
        <taxon>fabids</taxon>
        <taxon>Malpighiales</taxon>
        <taxon>Salicaceae</taxon>
        <taxon>Saliceae</taxon>
        <taxon>Salix</taxon>
    </lineage>
</organism>
<comment type="caution">
    <text evidence="2">The sequence shown here is derived from an EMBL/GenBank/DDBJ whole genome shotgun (WGS) entry which is preliminary data.</text>
</comment>